<evidence type="ECO:0008006" key="4">
    <source>
        <dbReference type="Google" id="ProtNLM"/>
    </source>
</evidence>
<reference evidence="2 3" key="1">
    <citation type="submission" date="2019-08" db="EMBL/GenBank/DDBJ databases">
        <title>Archangium and Cystobacter genomes.</title>
        <authorList>
            <person name="Chen I.-C.K."/>
            <person name="Wielgoss S."/>
        </authorList>
    </citation>
    <scope>NUCLEOTIDE SEQUENCE [LARGE SCALE GENOMIC DNA]</scope>
    <source>
        <strain evidence="2 3">Cbm 6</strain>
    </source>
</reference>
<proteinExistence type="predicted"/>
<dbReference type="Proteomes" id="UP001611383">
    <property type="component" value="Chromosome"/>
</dbReference>
<dbReference type="Pfam" id="PF19447">
    <property type="entry name" value="DUF5985"/>
    <property type="match status" value="1"/>
</dbReference>
<name>A0ABY9WIN7_9BACT</name>
<evidence type="ECO:0000313" key="2">
    <source>
        <dbReference type="EMBL" id="WNG43415.1"/>
    </source>
</evidence>
<evidence type="ECO:0000256" key="1">
    <source>
        <dbReference type="SAM" id="Phobius"/>
    </source>
</evidence>
<organism evidence="2 3">
    <name type="scientific">Archangium minus</name>
    <dbReference type="NCBI Taxonomy" id="83450"/>
    <lineage>
        <taxon>Bacteria</taxon>
        <taxon>Pseudomonadati</taxon>
        <taxon>Myxococcota</taxon>
        <taxon>Myxococcia</taxon>
        <taxon>Myxococcales</taxon>
        <taxon>Cystobacterineae</taxon>
        <taxon>Archangiaceae</taxon>
        <taxon>Archangium</taxon>
    </lineage>
</organism>
<feature type="transmembrane region" description="Helical" evidence="1">
    <location>
        <begin position="31"/>
        <end position="49"/>
    </location>
</feature>
<keyword evidence="1" id="KW-0812">Transmembrane</keyword>
<gene>
    <name evidence="2" type="ORF">F0U60_04375</name>
</gene>
<accession>A0ABY9WIN7</accession>
<dbReference type="InterPro" id="IPR046027">
    <property type="entry name" value="DUF5985"/>
</dbReference>
<evidence type="ECO:0000313" key="3">
    <source>
        <dbReference type="Proteomes" id="UP001611383"/>
    </source>
</evidence>
<dbReference type="EMBL" id="CP043494">
    <property type="protein sequence ID" value="WNG43415.1"/>
    <property type="molecule type" value="Genomic_DNA"/>
</dbReference>
<sequence length="101" mass="11693">MNEFLSGMTSALCLVAGLFFLRFWRRTRDRFFGFFAASFAMMALHRIVMMFLRDSENEQVLVAYLIRLLSFVLILVAIVDKNRAAPRNRKKTTPRSAAPSR</sequence>
<protein>
    <recommendedName>
        <fullName evidence="4">Lipoprotein</fullName>
    </recommendedName>
</protein>
<dbReference type="RefSeq" id="WP_395814287.1">
    <property type="nucleotide sequence ID" value="NZ_CP043494.1"/>
</dbReference>
<keyword evidence="1" id="KW-0472">Membrane</keyword>
<feature type="transmembrane region" description="Helical" evidence="1">
    <location>
        <begin position="61"/>
        <end position="79"/>
    </location>
</feature>
<keyword evidence="3" id="KW-1185">Reference proteome</keyword>
<keyword evidence="1" id="KW-1133">Transmembrane helix</keyword>
<feature type="transmembrane region" description="Helical" evidence="1">
    <location>
        <begin position="6"/>
        <end position="24"/>
    </location>
</feature>